<protein>
    <submittedName>
        <fullName evidence="1">SFRICE_036944</fullName>
    </submittedName>
</protein>
<dbReference type="AlphaFoldDB" id="A0A2H1WLE5"/>
<dbReference type="EMBL" id="ODYU01009087">
    <property type="protein sequence ID" value="SOQ53254.1"/>
    <property type="molecule type" value="Genomic_DNA"/>
</dbReference>
<accession>A0A2H1WLE5</accession>
<evidence type="ECO:0000313" key="1">
    <source>
        <dbReference type="EMBL" id="SOQ53254.1"/>
    </source>
</evidence>
<proteinExistence type="predicted"/>
<organism evidence="1">
    <name type="scientific">Spodoptera frugiperda</name>
    <name type="common">Fall armyworm</name>
    <dbReference type="NCBI Taxonomy" id="7108"/>
    <lineage>
        <taxon>Eukaryota</taxon>
        <taxon>Metazoa</taxon>
        <taxon>Ecdysozoa</taxon>
        <taxon>Arthropoda</taxon>
        <taxon>Hexapoda</taxon>
        <taxon>Insecta</taxon>
        <taxon>Pterygota</taxon>
        <taxon>Neoptera</taxon>
        <taxon>Endopterygota</taxon>
        <taxon>Lepidoptera</taxon>
        <taxon>Glossata</taxon>
        <taxon>Ditrysia</taxon>
        <taxon>Noctuoidea</taxon>
        <taxon>Noctuidae</taxon>
        <taxon>Amphipyrinae</taxon>
        <taxon>Spodoptera</taxon>
    </lineage>
</organism>
<sequence length="119" mass="13337">MSPKTMKMTVLVYIATTFIQDLSPEKTGCGAYNVRIGLTLLVPMCPKEIRNEKMDETFRYRLKLNNCMVGAEAGQLVAAQYVACLIYTRSNCLCVPKIVVSRLCVIPVDPKISAFKQRN</sequence>
<gene>
    <name evidence="1" type="ORF">SFRICE_036944</name>
</gene>
<reference evidence="1" key="1">
    <citation type="submission" date="2016-07" db="EMBL/GenBank/DDBJ databases">
        <authorList>
            <person name="Bretaudeau A."/>
        </authorList>
    </citation>
    <scope>NUCLEOTIDE SEQUENCE</scope>
    <source>
        <strain evidence="1">Rice</strain>
        <tissue evidence="1">Whole body</tissue>
    </source>
</reference>
<name>A0A2H1WLE5_SPOFR</name>